<comment type="caution">
    <text evidence="2">The sequence shown here is derived from an EMBL/GenBank/DDBJ whole genome shotgun (WGS) entry which is preliminary data.</text>
</comment>
<evidence type="ECO:0000256" key="1">
    <source>
        <dbReference type="SAM" id="MobiDB-lite"/>
    </source>
</evidence>
<sequence length="139" mass="15288">MPLLGTTTFPSFHQIPRRSRPCISTTLRSTGHRSRRRRPLLLRALPPPRRLIPLGSLTLRVTRSWNVNKDQGGESDGDPAPWEGDERAGLDGPTAEGAGGGGGRPEAGGGDETAWRITASNDIAPRRPWRRRQHEETGR</sequence>
<feature type="region of interest" description="Disordered" evidence="1">
    <location>
        <begin position="18"/>
        <end position="44"/>
    </location>
</feature>
<dbReference type="EMBL" id="AMZH03004174">
    <property type="protein sequence ID" value="RRT69962.1"/>
    <property type="molecule type" value="Genomic_DNA"/>
</dbReference>
<dbReference type="Proteomes" id="UP000287651">
    <property type="component" value="Unassembled WGS sequence"/>
</dbReference>
<reference evidence="2 3" key="1">
    <citation type="journal article" date="2014" name="Agronomy (Basel)">
        <title>A Draft Genome Sequence for Ensete ventricosum, the Drought-Tolerant Tree Against Hunger.</title>
        <authorList>
            <person name="Harrison J."/>
            <person name="Moore K.A."/>
            <person name="Paszkiewicz K."/>
            <person name="Jones T."/>
            <person name="Grant M."/>
            <person name="Ambacheew D."/>
            <person name="Muzemil S."/>
            <person name="Studholme D.J."/>
        </authorList>
    </citation>
    <scope>NUCLEOTIDE SEQUENCE [LARGE SCALE GENOMIC DNA]</scope>
</reference>
<evidence type="ECO:0000313" key="2">
    <source>
        <dbReference type="EMBL" id="RRT69962.1"/>
    </source>
</evidence>
<accession>A0A427A190</accession>
<feature type="compositionally biased region" description="Basic residues" evidence="1">
    <location>
        <begin position="30"/>
        <end position="40"/>
    </location>
</feature>
<name>A0A427A190_ENSVE</name>
<feature type="compositionally biased region" description="Gly residues" evidence="1">
    <location>
        <begin position="97"/>
        <end position="111"/>
    </location>
</feature>
<organism evidence="2 3">
    <name type="scientific">Ensete ventricosum</name>
    <name type="common">Abyssinian banana</name>
    <name type="synonym">Musa ensete</name>
    <dbReference type="NCBI Taxonomy" id="4639"/>
    <lineage>
        <taxon>Eukaryota</taxon>
        <taxon>Viridiplantae</taxon>
        <taxon>Streptophyta</taxon>
        <taxon>Embryophyta</taxon>
        <taxon>Tracheophyta</taxon>
        <taxon>Spermatophyta</taxon>
        <taxon>Magnoliopsida</taxon>
        <taxon>Liliopsida</taxon>
        <taxon>Zingiberales</taxon>
        <taxon>Musaceae</taxon>
        <taxon>Ensete</taxon>
    </lineage>
</organism>
<protein>
    <submittedName>
        <fullName evidence="2">Uncharacterized protein</fullName>
    </submittedName>
</protein>
<feature type="region of interest" description="Disordered" evidence="1">
    <location>
        <begin position="63"/>
        <end position="139"/>
    </location>
</feature>
<evidence type="ECO:0000313" key="3">
    <source>
        <dbReference type="Proteomes" id="UP000287651"/>
    </source>
</evidence>
<gene>
    <name evidence="2" type="ORF">B296_00011320</name>
</gene>
<dbReference type="AlphaFoldDB" id="A0A427A190"/>
<proteinExistence type="predicted"/>